<evidence type="ECO:0000313" key="2">
    <source>
        <dbReference type="Proteomes" id="UP000298210"/>
    </source>
</evidence>
<gene>
    <name evidence="1" type="ORF">E2L03_19940</name>
</gene>
<dbReference type="NCBIfam" id="NF047581">
    <property type="entry name" value="gp105_phage_fam"/>
    <property type="match status" value="1"/>
</dbReference>
<organism evidence="1 2">
    <name type="scientific">Shouchella lehensis</name>
    <dbReference type="NCBI Taxonomy" id="300825"/>
    <lineage>
        <taxon>Bacteria</taxon>
        <taxon>Bacillati</taxon>
        <taxon>Bacillota</taxon>
        <taxon>Bacilli</taxon>
        <taxon>Bacillales</taxon>
        <taxon>Bacillaceae</taxon>
        <taxon>Shouchella</taxon>
    </lineage>
</organism>
<protein>
    <submittedName>
        <fullName evidence="1">DUF3277 family protein</fullName>
    </submittedName>
</protein>
<dbReference type="AlphaFoldDB" id="A0A4Y7WDW7"/>
<reference evidence="1 2" key="1">
    <citation type="submission" date="2019-03" db="EMBL/GenBank/DDBJ databases">
        <authorList>
            <person name="Liu G."/>
        </authorList>
    </citation>
    <scope>NUCLEOTIDE SEQUENCE [LARGE SCALE GENOMIC DNA]</scope>
    <source>
        <strain evidence="1 2">DSM 19099</strain>
    </source>
</reference>
<dbReference type="Proteomes" id="UP000298210">
    <property type="component" value="Unassembled WGS sequence"/>
</dbReference>
<comment type="caution">
    <text evidence="1">The sequence shown here is derived from an EMBL/GenBank/DDBJ whole genome shotgun (WGS) entry which is preliminary data.</text>
</comment>
<name>A0A4Y7WDW7_9BACI</name>
<proteinExistence type="predicted"/>
<dbReference type="Pfam" id="PF11681">
    <property type="entry name" value="Phage_Tube_PhiTE"/>
    <property type="match status" value="1"/>
</dbReference>
<dbReference type="RefSeq" id="WP_134260282.1">
    <property type="nucleotide sequence ID" value="NZ_LDIM01000012.1"/>
</dbReference>
<evidence type="ECO:0000313" key="1">
    <source>
        <dbReference type="EMBL" id="TES45656.1"/>
    </source>
</evidence>
<sequence length="129" mass="13860">MIYDPNNISVIIDNVFVTGFAEGTMVSAAKDEENFQTKVSAKGEVSVALSNNPLGTITVTLSADSPHVKRLSNLANTKAMVSAWVNASAPVKEKKGGSRAMVKKPADAEFSDEVGDREFEIQVFDYTDS</sequence>
<accession>A0A4Y7WDW7</accession>
<dbReference type="InterPro" id="IPR021695">
    <property type="entry name" value="Phage_KPP10_Orf10"/>
</dbReference>
<dbReference type="EMBL" id="SNUX01000005">
    <property type="protein sequence ID" value="TES45656.1"/>
    <property type="molecule type" value="Genomic_DNA"/>
</dbReference>